<accession>I3UG43</accession>
<dbReference type="KEGG" id="aka:TKWG_21450"/>
<evidence type="ECO:0000256" key="1">
    <source>
        <dbReference type="SAM" id="Phobius"/>
    </source>
</evidence>
<protein>
    <submittedName>
        <fullName evidence="2">Uncharacterized protein</fullName>
    </submittedName>
</protein>
<evidence type="ECO:0000313" key="3">
    <source>
        <dbReference type="Proteomes" id="UP000005267"/>
    </source>
</evidence>
<reference evidence="3" key="2">
    <citation type="journal article" date="2013" name="PLoS ONE">
        <title>Genome implosion elicits host-confinement in Alcaligenaceae: evidence from the comparative genomics of Tetrathiobacter kashmirensis, a pathogen in the making.</title>
        <authorList>
            <person name="Ghosh W."/>
            <person name="Alam M."/>
            <person name="Roy C."/>
            <person name="Pyne P."/>
            <person name="George A."/>
            <person name="Chakraborty R."/>
            <person name="Majumder S."/>
            <person name="Agarwal A."/>
            <person name="Chakraborty S."/>
            <person name="Majumdar S."/>
            <person name="Gupta S.K."/>
        </authorList>
    </citation>
    <scope>NUCLEOTIDE SEQUENCE [LARGE SCALE GENOMIC DNA]</scope>
    <source>
        <strain evidence="3">WT001</strain>
    </source>
</reference>
<feature type="transmembrane region" description="Helical" evidence="1">
    <location>
        <begin position="47"/>
        <end position="69"/>
    </location>
</feature>
<keyword evidence="3" id="KW-1185">Reference proteome</keyword>
<evidence type="ECO:0000313" key="2">
    <source>
        <dbReference type="EMBL" id="AFK63981.1"/>
    </source>
</evidence>
<organism evidence="2 3">
    <name type="scientific">Advenella kashmirensis (strain DSM 17095 / LMG 22695 / WT001)</name>
    <name type="common">Tetrathiobacter kashmirensis</name>
    <dbReference type="NCBI Taxonomy" id="1036672"/>
    <lineage>
        <taxon>Bacteria</taxon>
        <taxon>Pseudomonadati</taxon>
        <taxon>Pseudomonadota</taxon>
        <taxon>Betaproteobacteria</taxon>
        <taxon>Burkholderiales</taxon>
        <taxon>Alcaligenaceae</taxon>
    </lineage>
</organism>
<dbReference type="EMBL" id="CP003555">
    <property type="protein sequence ID" value="AFK63981.1"/>
    <property type="molecule type" value="Genomic_DNA"/>
</dbReference>
<keyword evidence="1" id="KW-0472">Membrane</keyword>
<feature type="transmembrane region" description="Helical" evidence="1">
    <location>
        <begin position="20"/>
        <end position="41"/>
    </location>
</feature>
<reference evidence="2 3" key="1">
    <citation type="journal article" date="2011" name="J. Bacteriol.">
        <title>Whole-genome shotgun sequencing of the sulfur-oxidizing chemoautotroph Tetrathiobacter kashmirensis.</title>
        <authorList>
            <person name="Ghosh W."/>
            <person name="George A."/>
            <person name="Agarwal A."/>
            <person name="Raj P."/>
            <person name="Alam M."/>
            <person name="Pyne P."/>
            <person name="Das Gupta S.K."/>
        </authorList>
    </citation>
    <scope>NUCLEOTIDE SEQUENCE [LARGE SCALE GENOMIC DNA]</scope>
    <source>
        <strain evidence="2 3">WT001</strain>
    </source>
</reference>
<keyword evidence="1" id="KW-1133">Transmembrane helix</keyword>
<gene>
    <name evidence="2" type="ordered locus">TKWG_21450</name>
</gene>
<name>I3UG43_ADVKW</name>
<feature type="transmembrane region" description="Helical" evidence="1">
    <location>
        <begin position="81"/>
        <end position="105"/>
    </location>
</feature>
<dbReference type="Proteomes" id="UP000005267">
    <property type="component" value="Chromosome"/>
</dbReference>
<keyword evidence="1" id="KW-0812">Transmembrane</keyword>
<sequence length="112" mass="12364">MKRLLSMTRSLVFGKFSLPITFWAWGIGGGTLLGIVGFGGFHYGYPLVFAVTSILKFILFAMVLSGIFFRLKQKITLLGLIAFFVVLLQVLLGVVAIIVFSAALIEWFSQNV</sequence>
<dbReference type="HOGENOM" id="CLU_2103794_0_0_4"/>
<dbReference type="AlphaFoldDB" id="I3UG43"/>
<proteinExistence type="predicted"/>